<comment type="caution">
    <text evidence="3">The sequence shown here is derived from an EMBL/GenBank/DDBJ whole genome shotgun (WGS) entry which is preliminary data.</text>
</comment>
<dbReference type="InterPro" id="IPR000073">
    <property type="entry name" value="AB_hydrolase_1"/>
</dbReference>
<evidence type="ECO:0000313" key="3">
    <source>
        <dbReference type="EMBL" id="RNL98769.1"/>
    </source>
</evidence>
<gene>
    <name evidence="3" type="ORF">EFE23_13170</name>
</gene>
<dbReference type="InterPro" id="IPR029058">
    <property type="entry name" value="AB_hydrolase_fold"/>
</dbReference>
<keyword evidence="4" id="KW-1185">Reference proteome</keyword>
<dbReference type="SUPFAM" id="SSF53474">
    <property type="entry name" value="alpha/beta-Hydrolases"/>
    <property type="match status" value="1"/>
</dbReference>
<reference evidence="3 4" key="1">
    <citation type="submission" date="2018-11" db="EMBL/GenBank/DDBJ databases">
        <title>Micromonospora sp. PPF5-17, a new actinomycetes isolated from a hot spring soil.</title>
        <authorList>
            <person name="Thawai C."/>
        </authorList>
    </citation>
    <scope>NUCLEOTIDE SEQUENCE [LARGE SCALE GENOMIC DNA]</scope>
    <source>
        <strain evidence="3 4">PPF5-17</strain>
    </source>
</reference>
<keyword evidence="1 3" id="KW-0378">Hydrolase</keyword>
<evidence type="ECO:0000259" key="2">
    <source>
        <dbReference type="Pfam" id="PF00561"/>
    </source>
</evidence>
<dbReference type="RefSeq" id="WP_123241204.1">
    <property type="nucleotide sequence ID" value="NZ_JAAHBY010000030.1"/>
</dbReference>
<dbReference type="PANTHER" id="PTHR43798">
    <property type="entry name" value="MONOACYLGLYCEROL LIPASE"/>
    <property type="match status" value="1"/>
</dbReference>
<evidence type="ECO:0000313" key="4">
    <source>
        <dbReference type="Proteomes" id="UP000280698"/>
    </source>
</evidence>
<organism evidence="3 4">
    <name type="scientific">Micromonospora solifontis</name>
    <dbReference type="NCBI Taxonomy" id="2487138"/>
    <lineage>
        <taxon>Bacteria</taxon>
        <taxon>Bacillati</taxon>
        <taxon>Actinomycetota</taxon>
        <taxon>Actinomycetes</taxon>
        <taxon>Micromonosporales</taxon>
        <taxon>Micromonosporaceae</taxon>
        <taxon>Micromonospora</taxon>
    </lineage>
</organism>
<dbReference type="PANTHER" id="PTHR43798:SF31">
    <property type="entry name" value="AB HYDROLASE SUPERFAMILY PROTEIN YCLE"/>
    <property type="match status" value="1"/>
</dbReference>
<dbReference type="Proteomes" id="UP000280698">
    <property type="component" value="Unassembled WGS sequence"/>
</dbReference>
<proteinExistence type="predicted"/>
<evidence type="ECO:0000256" key="1">
    <source>
        <dbReference type="ARBA" id="ARBA00022801"/>
    </source>
</evidence>
<dbReference type="GO" id="GO:0016787">
    <property type="term" value="F:hydrolase activity"/>
    <property type="evidence" value="ECO:0007669"/>
    <property type="project" value="UniProtKB-KW"/>
</dbReference>
<sequence length="251" mass="27259">MTISHISIGDGPHKVLALHGWFGSARGWGGLPELIDTDRFTWAFLDYRGYGARTEVAGEHSIAEISRDARDLADALGWDTFSVVGHSMGGSAAQRVLADAPGRVDRLVGISPVPAGGVPFDLQSWALFDGAAADPDKRRAIIDLTTGNRLSGRWLDAMVRFSLDNSTREAFGAYLAAWARTDFTDEVKGNPVPALAVVGEHDPALGADTMRETWLRHYPNARLEVLANAGHYAMYETPVRLVTVLEEFLGQ</sequence>
<protein>
    <submittedName>
        <fullName evidence="3">Alpha/beta hydrolase</fullName>
    </submittedName>
</protein>
<accession>A0ABX9WFY6</accession>
<dbReference type="EMBL" id="RJLN01000030">
    <property type="protein sequence ID" value="RNL98769.1"/>
    <property type="molecule type" value="Genomic_DNA"/>
</dbReference>
<dbReference type="Gene3D" id="3.40.50.1820">
    <property type="entry name" value="alpha/beta hydrolase"/>
    <property type="match status" value="1"/>
</dbReference>
<name>A0ABX9WFY6_9ACTN</name>
<dbReference type="Pfam" id="PF00561">
    <property type="entry name" value="Abhydrolase_1"/>
    <property type="match status" value="1"/>
</dbReference>
<dbReference type="InterPro" id="IPR050266">
    <property type="entry name" value="AB_hydrolase_sf"/>
</dbReference>
<feature type="domain" description="AB hydrolase-1" evidence="2">
    <location>
        <begin position="15"/>
        <end position="236"/>
    </location>
</feature>